<comment type="caution">
    <text evidence="1">The sequence shown here is derived from an EMBL/GenBank/DDBJ whole genome shotgun (WGS) entry which is preliminary data.</text>
</comment>
<accession>A0ABW0HLS2</accession>
<dbReference type="Proteomes" id="UP001596113">
    <property type="component" value="Unassembled WGS sequence"/>
</dbReference>
<protein>
    <submittedName>
        <fullName evidence="1">Uncharacterized protein</fullName>
    </submittedName>
</protein>
<sequence>MSFVSVVIDKFFCSVMTDGRVCNLNGDVLTEDFKKFRSYHNDSSFIAFSGTQGFGEYILDNIEFNENRFDQLSESLKVLISSQEVREQISNNPTVSVNLIFGGLNSSKKFEIYTWDSKKMKVDKHSIPNVLFIGVDDVLLESAYSVYKQELNQRKHVQASDYAITQEIINNFIADKSQYVNKNTYQLIIKRS</sequence>
<name>A0ABW0HLS2_9BACL</name>
<gene>
    <name evidence="1" type="ORF">ACFPOF_02005</name>
</gene>
<reference evidence="2" key="1">
    <citation type="journal article" date="2019" name="Int. J. Syst. Evol. Microbiol.">
        <title>The Global Catalogue of Microorganisms (GCM) 10K type strain sequencing project: providing services to taxonomists for standard genome sequencing and annotation.</title>
        <authorList>
            <consortium name="The Broad Institute Genomics Platform"/>
            <consortium name="The Broad Institute Genome Sequencing Center for Infectious Disease"/>
            <person name="Wu L."/>
            <person name="Ma J."/>
        </authorList>
    </citation>
    <scope>NUCLEOTIDE SEQUENCE [LARGE SCALE GENOMIC DNA]</scope>
    <source>
        <strain evidence="2">CGMCC 1.18575</strain>
    </source>
</reference>
<keyword evidence="2" id="KW-1185">Reference proteome</keyword>
<dbReference type="RefSeq" id="WP_378129106.1">
    <property type="nucleotide sequence ID" value="NZ_JBHSMI010000003.1"/>
</dbReference>
<dbReference type="EMBL" id="JBHSMI010000003">
    <property type="protein sequence ID" value="MFC5401494.1"/>
    <property type="molecule type" value="Genomic_DNA"/>
</dbReference>
<evidence type="ECO:0000313" key="2">
    <source>
        <dbReference type="Proteomes" id="UP001596113"/>
    </source>
</evidence>
<organism evidence="1 2">
    <name type="scientific">Cohnella soli</name>
    <dbReference type="NCBI Taxonomy" id="425005"/>
    <lineage>
        <taxon>Bacteria</taxon>
        <taxon>Bacillati</taxon>
        <taxon>Bacillota</taxon>
        <taxon>Bacilli</taxon>
        <taxon>Bacillales</taxon>
        <taxon>Paenibacillaceae</taxon>
        <taxon>Cohnella</taxon>
    </lineage>
</organism>
<proteinExistence type="predicted"/>
<evidence type="ECO:0000313" key="1">
    <source>
        <dbReference type="EMBL" id="MFC5401494.1"/>
    </source>
</evidence>